<dbReference type="InterPro" id="IPR003660">
    <property type="entry name" value="HAMP_dom"/>
</dbReference>
<dbReference type="SUPFAM" id="SSF55874">
    <property type="entry name" value="ATPase domain of HSP90 chaperone/DNA topoisomerase II/histidine kinase"/>
    <property type="match status" value="1"/>
</dbReference>
<feature type="transmembrane region" description="Helical" evidence="11">
    <location>
        <begin position="258"/>
        <end position="282"/>
    </location>
</feature>
<gene>
    <name evidence="14" type="ORF">SAMN05421848_2363</name>
</gene>
<dbReference type="Pfam" id="PF00512">
    <property type="entry name" value="HisKA"/>
    <property type="match status" value="1"/>
</dbReference>
<dbReference type="Gene3D" id="1.10.287.130">
    <property type="match status" value="1"/>
</dbReference>
<sequence>MPSRFPSLVPWQGRSNSSDGLAPPPHRPLSAHGGFRRLYLTLFLSLMAIFWIGVAASWLIDDWREDHYRQRLASGPMALLTSLVASQPESSRDAWLSAYEEELGIRLALSDSETLMLGFMDRRRLARGDVLARQAQGEIGWQLYQRLPGEDDAILVAHFTGLSEQQPLQLVSLLRQWLELSPEDEREARFQALRSRISLPMGMGSGTPPGLSNSQLTQLNAGHVVINVVAERSSLGFYAQFSGGRWIMVGPLSPFESLPIVTISIVMALMLTMLGLAIYFIMRSVEKRLTRLEQTTASFTGGDYNARVTIQEGEYLTQLGLAFNTMADQVQAVLSSQQDLMRAVSHEFRTPVARVRFALQMVDDMSESPGIRRLLKGVDDDIESIDRLIDEILTYARLDSATDGMLPLEPASLEVREIADRVVETLTPLHPQLTLEVTGGQELSVHADARYLQRALQNLVSNACNHAGTRVHVRLLGDERLVYLSVEDDGAGVPAGERERIFKPFARLDDSRTRHQPGVGGYGLGLAIVARIVHWHHGRITVDTAPELGGAQFILTLPRHYEAAEEYS</sequence>
<dbReference type="GO" id="GO:0005524">
    <property type="term" value="F:ATP binding"/>
    <property type="evidence" value="ECO:0007669"/>
    <property type="project" value="UniProtKB-KW"/>
</dbReference>
<keyword evidence="5" id="KW-0597">Phosphoprotein</keyword>
<dbReference type="SMART" id="SM00304">
    <property type="entry name" value="HAMP"/>
    <property type="match status" value="1"/>
</dbReference>
<keyword evidence="4" id="KW-1003">Cell membrane</keyword>
<keyword evidence="11" id="KW-0812">Transmembrane</keyword>
<keyword evidence="6" id="KW-0808">Transferase</keyword>
<dbReference type="InterPro" id="IPR050980">
    <property type="entry name" value="2C_sensor_his_kinase"/>
</dbReference>
<dbReference type="InterPro" id="IPR004358">
    <property type="entry name" value="Sig_transdc_His_kin-like_C"/>
</dbReference>
<dbReference type="Proteomes" id="UP000199046">
    <property type="component" value="Unassembled WGS sequence"/>
</dbReference>
<protein>
    <recommendedName>
        <fullName evidence="3">histidine kinase</fullName>
        <ecNumber evidence="3">2.7.13.3</ecNumber>
    </recommendedName>
</protein>
<dbReference type="Pfam" id="PF02518">
    <property type="entry name" value="HATPase_c"/>
    <property type="match status" value="1"/>
</dbReference>
<proteinExistence type="predicted"/>
<organism evidence="14 15">
    <name type="scientific">Kushneria avicenniae</name>
    <dbReference type="NCBI Taxonomy" id="402385"/>
    <lineage>
        <taxon>Bacteria</taxon>
        <taxon>Pseudomonadati</taxon>
        <taxon>Pseudomonadota</taxon>
        <taxon>Gammaproteobacteria</taxon>
        <taxon>Oceanospirillales</taxon>
        <taxon>Halomonadaceae</taxon>
        <taxon>Kushneria</taxon>
    </lineage>
</organism>
<dbReference type="SUPFAM" id="SSF47384">
    <property type="entry name" value="Homodimeric domain of signal transducing histidine kinase"/>
    <property type="match status" value="1"/>
</dbReference>
<dbReference type="GO" id="GO:0000155">
    <property type="term" value="F:phosphorelay sensor kinase activity"/>
    <property type="evidence" value="ECO:0007669"/>
    <property type="project" value="InterPro"/>
</dbReference>
<dbReference type="PRINTS" id="PR00344">
    <property type="entry name" value="BCTRLSENSOR"/>
</dbReference>
<dbReference type="InterPro" id="IPR003594">
    <property type="entry name" value="HATPase_dom"/>
</dbReference>
<dbReference type="PANTHER" id="PTHR44936">
    <property type="entry name" value="SENSOR PROTEIN CREC"/>
    <property type="match status" value="1"/>
</dbReference>
<feature type="region of interest" description="Disordered" evidence="10">
    <location>
        <begin position="1"/>
        <end position="26"/>
    </location>
</feature>
<evidence type="ECO:0000313" key="14">
    <source>
        <dbReference type="EMBL" id="SFC67651.1"/>
    </source>
</evidence>
<evidence type="ECO:0000256" key="10">
    <source>
        <dbReference type="SAM" id="MobiDB-lite"/>
    </source>
</evidence>
<accession>A0A1I1L3U0</accession>
<comment type="subcellular location">
    <subcellularLocation>
        <location evidence="2">Cell membrane</location>
        <topology evidence="2">Multi-pass membrane protein</topology>
    </subcellularLocation>
</comment>
<reference evidence="15" key="1">
    <citation type="submission" date="2016-10" db="EMBL/GenBank/DDBJ databases">
        <authorList>
            <person name="Varghese N."/>
            <person name="Submissions S."/>
        </authorList>
    </citation>
    <scope>NUCLEOTIDE SEQUENCE [LARGE SCALE GENOMIC DNA]</scope>
    <source>
        <strain evidence="15">DSM 23439</strain>
    </source>
</reference>
<evidence type="ECO:0000313" key="15">
    <source>
        <dbReference type="Proteomes" id="UP000199046"/>
    </source>
</evidence>
<evidence type="ECO:0000259" key="12">
    <source>
        <dbReference type="PROSITE" id="PS50109"/>
    </source>
</evidence>
<evidence type="ECO:0000256" key="11">
    <source>
        <dbReference type="SAM" id="Phobius"/>
    </source>
</evidence>
<dbReference type="InterPro" id="IPR036890">
    <property type="entry name" value="HATPase_C_sf"/>
</dbReference>
<dbReference type="CDD" id="cd00082">
    <property type="entry name" value="HisKA"/>
    <property type="match status" value="1"/>
</dbReference>
<dbReference type="InterPro" id="IPR003661">
    <property type="entry name" value="HisK_dim/P_dom"/>
</dbReference>
<dbReference type="CDD" id="cd06225">
    <property type="entry name" value="HAMP"/>
    <property type="match status" value="1"/>
</dbReference>
<evidence type="ECO:0000256" key="4">
    <source>
        <dbReference type="ARBA" id="ARBA00022475"/>
    </source>
</evidence>
<dbReference type="STRING" id="402385.SAMN05421848_2363"/>
<dbReference type="EC" id="2.7.13.3" evidence="3"/>
<dbReference type="SMART" id="SM00387">
    <property type="entry name" value="HATPase_c"/>
    <property type="match status" value="1"/>
</dbReference>
<feature type="domain" description="Histidine kinase" evidence="12">
    <location>
        <begin position="343"/>
        <end position="561"/>
    </location>
</feature>
<keyword evidence="8 14" id="KW-0418">Kinase</keyword>
<comment type="catalytic activity">
    <reaction evidence="1">
        <text>ATP + protein L-histidine = ADP + protein N-phospho-L-histidine.</text>
        <dbReference type="EC" id="2.7.13.3"/>
    </reaction>
</comment>
<dbReference type="GO" id="GO:0005886">
    <property type="term" value="C:plasma membrane"/>
    <property type="evidence" value="ECO:0007669"/>
    <property type="project" value="UniProtKB-SubCell"/>
</dbReference>
<dbReference type="AlphaFoldDB" id="A0A1I1L3U0"/>
<dbReference type="PROSITE" id="PS50885">
    <property type="entry name" value="HAMP"/>
    <property type="match status" value="1"/>
</dbReference>
<keyword evidence="9" id="KW-0067">ATP-binding</keyword>
<dbReference type="PANTHER" id="PTHR44936:SF10">
    <property type="entry name" value="SENSOR PROTEIN RSTB"/>
    <property type="match status" value="1"/>
</dbReference>
<keyword evidence="7" id="KW-0547">Nucleotide-binding</keyword>
<feature type="domain" description="HAMP" evidence="13">
    <location>
        <begin position="283"/>
        <end position="335"/>
    </location>
</feature>
<evidence type="ECO:0000256" key="5">
    <source>
        <dbReference type="ARBA" id="ARBA00022553"/>
    </source>
</evidence>
<evidence type="ECO:0000256" key="1">
    <source>
        <dbReference type="ARBA" id="ARBA00000085"/>
    </source>
</evidence>
<evidence type="ECO:0000256" key="7">
    <source>
        <dbReference type="ARBA" id="ARBA00022741"/>
    </source>
</evidence>
<dbReference type="Gene3D" id="6.10.340.10">
    <property type="match status" value="1"/>
</dbReference>
<evidence type="ECO:0000256" key="2">
    <source>
        <dbReference type="ARBA" id="ARBA00004651"/>
    </source>
</evidence>
<feature type="transmembrane region" description="Helical" evidence="11">
    <location>
        <begin position="38"/>
        <end position="60"/>
    </location>
</feature>
<evidence type="ECO:0000256" key="8">
    <source>
        <dbReference type="ARBA" id="ARBA00022777"/>
    </source>
</evidence>
<keyword evidence="11" id="KW-0472">Membrane</keyword>
<dbReference type="OrthoDB" id="9804645at2"/>
<dbReference type="RefSeq" id="WP_090134175.1">
    <property type="nucleotide sequence ID" value="NZ_FOLY01000004.1"/>
</dbReference>
<evidence type="ECO:0000256" key="6">
    <source>
        <dbReference type="ARBA" id="ARBA00022679"/>
    </source>
</evidence>
<keyword evidence="15" id="KW-1185">Reference proteome</keyword>
<name>A0A1I1L3U0_9GAMM</name>
<dbReference type="EMBL" id="FOLY01000004">
    <property type="protein sequence ID" value="SFC67651.1"/>
    <property type="molecule type" value="Genomic_DNA"/>
</dbReference>
<dbReference type="InterPro" id="IPR036097">
    <property type="entry name" value="HisK_dim/P_sf"/>
</dbReference>
<evidence type="ECO:0000256" key="3">
    <source>
        <dbReference type="ARBA" id="ARBA00012438"/>
    </source>
</evidence>
<dbReference type="Gene3D" id="3.30.565.10">
    <property type="entry name" value="Histidine kinase-like ATPase, C-terminal domain"/>
    <property type="match status" value="1"/>
</dbReference>
<keyword evidence="11" id="KW-1133">Transmembrane helix</keyword>
<dbReference type="SMART" id="SM00388">
    <property type="entry name" value="HisKA"/>
    <property type="match status" value="1"/>
</dbReference>
<dbReference type="InterPro" id="IPR005467">
    <property type="entry name" value="His_kinase_dom"/>
</dbReference>
<evidence type="ECO:0000256" key="9">
    <source>
        <dbReference type="ARBA" id="ARBA00022840"/>
    </source>
</evidence>
<dbReference type="PROSITE" id="PS50109">
    <property type="entry name" value="HIS_KIN"/>
    <property type="match status" value="1"/>
</dbReference>
<evidence type="ECO:0000259" key="13">
    <source>
        <dbReference type="PROSITE" id="PS50885"/>
    </source>
</evidence>